<dbReference type="EMBL" id="KV440988">
    <property type="protein sequence ID" value="OAD70408.1"/>
    <property type="molecule type" value="Genomic_DNA"/>
</dbReference>
<proteinExistence type="predicted"/>
<dbReference type="InParanoid" id="A0A167LGK6"/>
<evidence type="ECO:0000313" key="2">
    <source>
        <dbReference type="Proteomes" id="UP000077315"/>
    </source>
</evidence>
<sequence>MYRNDYFDLTSRTKYPKTQVWNLTGTTFLDGARRFYLTGLINCDSLSGSRCLSLILQGKMMCPGKCRLCGHSNQTPEHFLVECPFVWQVWNMTMNRWIPHWQARPSTILRAFYAFALPPSPPHIDSYHVLDGVLAAVWKVYWRTIFDDVPFVPANVVVSVNKSL</sequence>
<protein>
    <recommendedName>
        <fullName evidence="3">Reverse transcriptase zinc-binding domain-containing protein</fullName>
    </recommendedName>
</protein>
<dbReference type="VEuPathDB" id="FungiDB:PHYBLDRAFT_171161"/>
<evidence type="ECO:0000313" key="1">
    <source>
        <dbReference type="EMBL" id="OAD70408.1"/>
    </source>
</evidence>
<keyword evidence="2" id="KW-1185">Reference proteome</keyword>
<evidence type="ECO:0008006" key="3">
    <source>
        <dbReference type="Google" id="ProtNLM"/>
    </source>
</evidence>
<dbReference type="RefSeq" id="XP_018288448.1">
    <property type="nucleotide sequence ID" value="XM_018436532.1"/>
</dbReference>
<dbReference type="OrthoDB" id="2287161at2759"/>
<reference evidence="2" key="1">
    <citation type="submission" date="2015-06" db="EMBL/GenBank/DDBJ databases">
        <title>Expansion of signal transduction pathways in fungi by whole-genome duplication.</title>
        <authorList>
            <consortium name="DOE Joint Genome Institute"/>
            <person name="Corrochano L.M."/>
            <person name="Kuo A."/>
            <person name="Marcet-Houben M."/>
            <person name="Polaino S."/>
            <person name="Salamov A."/>
            <person name="Villalobos J.M."/>
            <person name="Alvarez M.I."/>
            <person name="Avalos J."/>
            <person name="Benito E.P."/>
            <person name="Benoit I."/>
            <person name="Burger G."/>
            <person name="Camino L.P."/>
            <person name="Canovas D."/>
            <person name="Cerda-Olmedo E."/>
            <person name="Cheng J.-F."/>
            <person name="Dominguez A."/>
            <person name="Elias M."/>
            <person name="Eslava A.P."/>
            <person name="Glaser F."/>
            <person name="Grimwood J."/>
            <person name="Gutierrez G."/>
            <person name="Heitman J."/>
            <person name="Henrissat B."/>
            <person name="Iturriaga E.A."/>
            <person name="Lang B.F."/>
            <person name="Lavin J.L."/>
            <person name="Lee S."/>
            <person name="Li W."/>
            <person name="Lindquist E."/>
            <person name="Lopez-Garcia S."/>
            <person name="Luque E.M."/>
            <person name="Marcos A.T."/>
            <person name="Martin J."/>
            <person name="McCluskey K."/>
            <person name="Medina H.R."/>
            <person name="Miralles-Duran A."/>
            <person name="Miyazaki A."/>
            <person name="Munoz-Torres E."/>
            <person name="Oguiza J.A."/>
            <person name="Ohm R."/>
            <person name="Olmedo M."/>
            <person name="Orejas M."/>
            <person name="Ortiz-Castellanos L."/>
            <person name="Pisabarro A.G."/>
            <person name="Rodriguez-Romero J."/>
            <person name="Ruiz-Herrera J."/>
            <person name="Ruiz-Vazquez R."/>
            <person name="Sanz C."/>
            <person name="Schackwitz W."/>
            <person name="Schmutz J."/>
            <person name="Shahriari M."/>
            <person name="Shelest E."/>
            <person name="Silva-Franco F."/>
            <person name="Soanes D."/>
            <person name="Syed K."/>
            <person name="Tagua V.G."/>
            <person name="Talbot N.J."/>
            <person name="Thon M."/>
            <person name="De vries R.P."/>
            <person name="Wiebenga A."/>
            <person name="Yadav J.S."/>
            <person name="Braun E.L."/>
            <person name="Baker S."/>
            <person name="Garre V."/>
            <person name="Horwitz B."/>
            <person name="Torres-Martinez S."/>
            <person name="Idnurm A."/>
            <person name="Herrera-Estrella A."/>
            <person name="Gabaldon T."/>
            <person name="Grigoriev I.V."/>
        </authorList>
    </citation>
    <scope>NUCLEOTIDE SEQUENCE [LARGE SCALE GENOMIC DNA]</scope>
    <source>
        <strain evidence="2">NRRL 1555(-)</strain>
    </source>
</reference>
<organism evidence="1 2">
    <name type="scientific">Phycomyces blakesleeanus (strain ATCC 8743b / DSM 1359 / FGSC 10004 / NBRC 33097 / NRRL 1555)</name>
    <dbReference type="NCBI Taxonomy" id="763407"/>
    <lineage>
        <taxon>Eukaryota</taxon>
        <taxon>Fungi</taxon>
        <taxon>Fungi incertae sedis</taxon>
        <taxon>Mucoromycota</taxon>
        <taxon>Mucoromycotina</taxon>
        <taxon>Mucoromycetes</taxon>
        <taxon>Mucorales</taxon>
        <taxon>Phycomycetaceae</taxon>
        <taxon>Phycomyces</taxon>
    </lineage>
</organism>
<accession>A0A167LGK6</accession>
<name>A0A167LGK6_PHYB8</name>
<dbReference type="AlphaFoldDB" id="A0A167LGK6"/>
<gene>
    <name evidence="1" type="ORF">PHYBLDRAFT_171161</name>
</gene>
<dbReference type="GeneID" id="28997438"/>
<dbReference type="Proteomes" id="UP000077315">
    <property type="component" value="Unassembled WGS sequence"/>
</dbReference>